<evidence type="ECO:0000313" key="4">
    <source>
        <dbReference type="EMBL" id="KAK2157441.1"/>
    </source>
</evidence>
<evidence type="ECO:0000259" key="3">
    <source>
        <dbReference type="PROSITE" id="PS50850"/>
    </source>
</evidence>
<comment type="subcellular location">
    <subcellularLocation>
        <location evidence="1">Membrane</location>
        <topology evidence="1">Multi-pass membrane protein</topology>
    </subcellularLocation>
</comment>
<feature type="transmembrane region" description="Helical" evidence="2">
    <location>
        <begin position="44"/>
        <end position="66"/>
    </location>
</feature>
<feature type="domain" description="Major facilitator superfamily (MFS) profile" evidence="3">
    <location>
        <begin position="1"/>
        <end position="351"/>
    </location>
</feature>
<feature type="transmembrane region" description="Helical" evidence="2">
    <location>
        <begin position="293"/>
        <end position="319"/>
    </location>
</feature>
<dbReference type="PROSITE" id="PS50850">
    <property type="entry name" value="MFS"/>
    <property type="match status" value="1"/>
</dbReference>
<dbReference type="Proteomes" id="UP001208570">
    <property type="component" value="Unassembled WGS sequence"/>
</dbReference>
<keyword evidence="2" id="KW-0472">Membrane</keyword>
<dbReference type="InterPro" id="IPR011701">
    <property type="entry name" value="MFS"/>
</dbReference>
<dbReference type="Pfam" id="PF07690">
    <property type="entry name" value="MFS_1"/>
    <property type="match status" value="1"/>
</dbReference>
<feature type="transmembrane region" description="Helical" evidence="2">
    <location>
        <begin position="262"/>
        <end position="281"/>
    </location>
</feature>
<dbReference type="InterPro" id="IPR020846">
    <property type="entry name" value="MFS_dom"/>
</dbReference>
<keyword evidence="2" id="KW-0812">Transmembrane</keyword>
<sequence length="415" mass="45491">MLLAPIGTYLNYKLGTRKTVFIGIMMTSMSLALSATVHNIVLLFLFYGVLVGCGMILIVNPPFFLIDEYFPYNHHRHVLATSIIACGFPLATLIFNPLTFVLLDAVQWRITYSLFAGVLFVVGSLTTLTFRHKYPKETDPAEEDRISRTGIAPEPQPDTVTLPRRTKAIIGTIWFTVSTLKSMGYYTPFLTLVKQMEVLGIPQRQSSEAMAVAGSCEVFSRLLTSYIGDYFKGKILYMYVLCCVLLCIQNALGTMAYTFTHLAIYAAALGLFGGPIIAAMYSSCSEVLQGQHVPVIFTTFRVGLGIGALAGPTLAGVIFDHTNSFLGVFYMNSVIYLVASSLYAFIIYLNKRKPKWCFPDVGEELSLIENAKGLRTADSGAICSAIQTDNPVFVGVSSVPDSSGDSTDGEYNKLD</sequence>
<dbReference type="Gene3D" id="1.20.1250.20">
    <property type="entry name" value="MFS general substrate transporter like domains"/>
    <property type="match status" value="2"/>
</dbReference>
<name>A0AAD9JQM5_9ANNE</name>
<dbReference type="InterPro" id="IPR036259">
    <property type="entry name" value="MFS_trans_sf"/>
</dbReference>
<dbReference type="AlphaFoldDB" id="A0AAD9JQM5"/>
<feature type="transmembrane region" description="Helical" evidence="2">
    <location>
        <begin position="20"/>
        <end position="38"/>
    </location>
</feature>
<dbReference type="InterPro" id="IPR050327">
    <property type="entry name" value="Proton-linked_MCT"/>
</dbReference>
<dbReference type="PANTHER" id="PTHR11360">
    <property type="entry name" value="MONOCARBOXYLATE TRANSPORTER"/>
    <property type="match status" value="1"/>
</dbReference>
<feature type="transmembrane region" description="Helical" evidence="2">
    <location>
        <begin position="236"/>
        <end position="256"/>
    </location>
</feature>
<dbReference type="PANTHER" id="PTHR11360:SF284">
    <property type="entry name" value="EG:103B4.3 PROTEIN-RELATED"/>
    <property type="match status" value="1"/>
</dbReference>
<keyword evidence="5" id="KW-1185">Reference proteome</keyword>
<evidence type="ECO:0000256" key="2">
    <source>
        <dbReference type="SAM" id="Phobius"/>
    </source>
</evidence>
<evidence type="ECO:0000256" key="1">
    <source>
        <dbReference type="ARBA" id="ARBA00004141"/>
    </source>
</evidence>
<feature type="transmembrane region" description="Helical" evidence="2">
    <location>
        <begin position="325"/>
        <end position="349"/>
    </location>
</feature>
<dbReference type="EMBL" id="JAODUP010000191">
    <property type="protein sequence ID" value="KAK2157441.1"/>
    <property type="molecule type" value="Genomic_DNA"/>
</dbReference>
<protein>
    <recommendedName>
        <fullName evidence="3">Major facilitator superfamily (MFS) profile domain-containing protein</fullName>
    </recommendedName>
</protein>
<proteinExistence type="predicted"/>
<comment type="caution">
    <text evidence="4">The sequence shown here is derived from an EMBL/GenBank/DDBJ whole genome shotgun (WGS) entry which is preliminary data.</text>
</comment>
<dbReference type="GO" id="GO:0016020">
    <property type="term" value="C:membrane"/>
    <property type="evidence" value="ECO:0007669"/>
    <property type="project" value="UniProtKB-SubCell"/>
</dbReference>
<organism evidence="4 5">
    <name type="scientific">Paralvinella palmiformis</name>
    <dbReference type="NCBI Taxonomy" id="53620"/>
    <lineage>
        <taxon>Eukaryota</taxon>
        <taxon>Metazoa</taxon>
        <taxon>Spiralia</taxon>
        <taxon>Lophotrochozoa</taxon>
        <taxon>Annelida</taxon>
        <taxon>Polychaeta</taxon>
        <taxon>Sedentaria</taxon>
        <taxon>Canalipalpata</taxon>
        <taxon>Terebellida</taxon>
        <taxon>Terebelliformia</taxon>
        <taxon>Alvinellidae</taxon>
        <taxon>Paralvinella</taxon>
    </lineage>
</organism>
<reference evidence="4" key="1">
    <citation type="journal article" date="2023" name="Mol. Biol. Evol.">
        <title>Third-Generation Sequencing Reveals the Adaptive Role of the Epigenome in Three Deep-Sea Polychaetes.</title>
        <authorList>
            <person name="Perez M."/>
            <person name="Aroh O."/>
            <person name="Sun Y."/>
            <person name="Lan Y."/>
            <person name="Juniper S.K."/>
            <person name="Young C.R."/>
            <person name="Angers B."/>
            <person name="Qian P.Y."/>
        </authorList>
    </citation>
    <scope>NUCLEOTIDE SEQUENCE</scope>
    <source>
        <strain evidence="4">P08H-3</strain>
    </source>
</reference>
<feature type="transmembrane region" description="Helical" evidence="2">
    <location>
        <begin position="78"/>
        <end position="98"/>
    </location>
</feature>
<dbReference type="SUPFAM" id="SSF103473">
    <property type="entry name" value="MFS general substrate transporter"/>
    <property type="match status" value="1"/>
</dbReference>
<feature type="transmembrane region" description="Helical" evidence="2">
    <location>
        <begin position="110"/>
        <end position="130"/>
    </location>
</feature>
<accession>A0AAD9JQM5</accession>
<keyword evidence="2" id="KW-1133">Transmembrane helix</keyword>
<dbReference type="GO" id="GO:0022857">
    <property type="term" value="F:transmembrane transporter activity"/>
    <property type="evidence" value="ECO:0007669"/>
    <property type="project" value="InterPro"/>
</dbReference>
<evidence type="ECO:0000313" key="5">
    <source>
        <dbReference type="Proteomes" id="UP001208570"/>
    </source>
</evidence>
<gene>
    <name evidence="4" type="ORF">LSH36_191g01053</name>
</gene>